<sequence length="291" mass="31800">MPSLSLHSPLSLLTLVLTCLALPAQAADKVERRCGWFENPTPANATLTDRDGTWEIASQGGYQAEGDWPQFSDAQWVRTNGHYGYGCGCMTASADPQTHRLNNLTNAVARPLAACRNDATLHEPANPLAPRPPDVPASAKNMKPYQATGFSFNYPKGWKVSKNKECLNLNQPKTQTNEEYTLNLCVQHGTLQQAADSMIFSQEDGVWMRSAGMDSPSPVDIIEGPGWKGMQTTQTCGVGDEETGFHAAGGTCLMAIVYNAKTQLLFDTVGYYQDFDTIGAIIRSVRFDEKQ</sequence>
<dbReference type="InterPro" id="IPR025145">
    <property type="entry name" value="DUF4087"/>
</dbReference>
<proteinExistence type="predicted"/>
<evidence type="ECO:0000313" key="3">
    <source>
        <dbReference type="Proteomes" id="UP000582981"/>
    </source>
</evidence>
<feature type="signal peptide" evidence="1">
    <location>
        <begin position="1"/>
        <end position="26"/>
    </location>
</feature>
<dbReference type="AlphaFoldDB" id="A0A7Y7WGY2"/>
<name>A0A7Y7WGY2_9PSED</name>
<comment type="caution">
    <text evidence="2">The sequence shown here is derived from an EMBL/GenBank/DDBJ whole genome shotgun (WGS) entry which is preliminary data.</text>
</comment>
<feature type="chain" id="PRO_5030789114" evidence="1">
    <location>
        <begin position="27"/>
        <end position="291"/>
    </location>
</feature>
<gene>
    <name evidence="2" type="ORF">HX829_22195</name>
</gene>
<evidence type="ECO:0000256" key="1">
    <source>
        <dbReference type="SAM" id="SignalP"/>
    </source>
</evidence>
<reference evidence="2 3" key="1">
    <citation type="submission" date="2020-04" db="EMBL/GenBank/DDBJ databases">
        <title>Molecular characterization of pseudomonads from Agaricus bisporus reveal novel blotch 2 pathogens in Western Europe.</title>
        <authorList>
            <person name="Taparia T."/>
            <person name="Krijger M."/>
            <person name="Haynes E."/>
            <person name="Elpinstone J.G."/>
            <person name="Noble R."/>
            <person name="Van Der Wolf J."/>
        </authorList>
    </citation>
    <scope>NUCLEOTIDE SEQUENCE [LARGE SCALE GENOMIC DNA]</scope>
    <source>
        <strain evidence="2 3">F1001</strain>
    </source>
</reference>
<protein>
    <submittedName>
        <fullName evidence="2">DUF4087 domain-containing protein</fullName>
    </submittedName>
</protein>
<organism evidence="2 3">
    <name type="scientific">Pseudomonas gingeri</name>
    <dbReference type="NCBI Taxonomy" id="117681"/>
    <lineage>
        <taxon>Bacteria</taxon>
        <taxon>Pseudomonadati</taxon>
        <taxon>Pseudomonadota</taxon>
        <taxon>Gammaproteobacteria</taxon>
        <taxon>Pseudomonadales</taxon>
        <taxon>Pseudomonadaceae</taxon>
        <taxon>Pseudomonas</taxon>
    </lineage>
</organism>
<dbReference type="Proteomes" id="UP000582981">
    <property type="component" value="Unassembled WGS sequence"/>
</dbReference>
<dbReference type="RefSeq" id="WP_177145023.1">
    <property type="nucleotide sequence ID" value="NZ_JACAPU010000025.1"/>
</dbReference>
<dbReference type="EMBL" id="JACAPU010000025">
    <property type="protein sequence ID" value="NWB49202.1"/>
    <property type="molecule type" value="Genomic_DNA"/>
</dbReference>
<dbReference type="Pfam" id="PF13316">
    <property type="entry name" value="DUF4087"/>
    <property type="match status" value="1"/>
</dbReference>
<keyword evidence="1" id="KW-0732">Signal</keyword>
<evidence type="ECO:0000313" key="2">
    <source>
        <dbReference type="EMBL" id="NWB49202.1"/>
    </source>
</evidence>
<accession>A0A7Y7WGY2</accession>